<proteinExistence type="inferred from homology"/>
<comment type="caution">
    <text evidence="4">The sequence shown here is derived from an EMBL/GenBank/DDBJ whole genome shotgun (WGS) entry which is preliminary data.</text>
</comment>
<protein>
    <submittedName>
        <fullName evidence="4">Extracellular solute-binding protein</fullName>
    </submittedName>
</protein>
<dbReference type="Proteomes" id="UP001335737">
    <property type="component" value="Unassembled WGS sequence"/>
</dbReference>
<keyword evidence="5" id="KW-1185">Reference proteome</keyword>
<dbReference type="PANTHER" id="PTHR30061:SF50">
    <property type="entry name" value="MALTOSE_MALTODEXTRIN-BINDING PERIPLASMIC PROTEIN"/>
    <property type="match status" value="1"/>
</dbReference>
<evidence type="ECO:0000313" key="5">
    <source>
        <dbReference type="Proteomes" id="UP001335737"/>
    </source>
</evidence>
<accession>A0ABU6KEF2</accession>
<gene>
    <name evidence="4" type="ORF">QGM71_08075</name>
</gene>
<evidence type="ECO:0000256" key="1">
    <source>
        <dbReference type="ARBA" id="ARBA00008520"/>
    </source>
</evidence>
<keyword evidence="2" id="KW-0813">Transport</keyword>
<organism evidence="4 5">
    <name type="scientific">Virgibacillus tibetensis</name>
    <dbReference type="NCBI Taxonomy" id="3042313"/>
    <lineage>
        <taxon>Bacteria</taxon>
        <taxon>Bacillati</taxon>
        <taxon>Bacillota</taxon>
        <taxon>Bacilli</taxon>
        <taxon>Bacillales</taxon>
        <taxon>Bacillaceae</taxon>
        <taxon>Virgibacillus</taxon>
    </lineage>
</organism>
<reference evidence="4 5" key="1">
    <citation type="journal article" date="2024" name="Int. J. Syst. Evol. Microbiol.">
        <title>Virgibacillus tibetensis sp. nov., isolated from salt lake on the Tibetan Plateau of China.</title>
        <authorList>
            <person name="Phurbu D."/>
            <person name="Liu Z.-X."/>
            <person name="Wang R."/>
            <person name="Zheng Y.-Y."/>
            <person name="Liu H.-C."/>
            <person name="Zhou Y.-G."/>
            <person name="Yu Y.-J."/>
            <person name="Li A.-H."/>
        </authorList>
    </citation>
    <scope>NUCLEOTIDE SEQUENCE [LARGE SCALE GENOMIC DNA]</scope>
    <source>
        <strain evidence="4 5">C22-A2</strain>
    </source>
</reference>
<evidence type="ECO:0000256" key="2">
    <source>
        <dbReference type="ARBA" id="ARBA00022448"/>
    </source>
</evidence>
<dbReference type="RefSeq" id="WP_327607002.1">
    <property type="nucleotide sequence ID" value="NZ_JARZFX010000002.1"/>
</dbReference>
<evidence type="ECO:0000313" key="4">
    <source>
        <dbReference type="EMBL" id="MEC5423453.1"/>
    </source>
</evidence>
<dbReference type="PANTHER" id="PTHR30061">
    <property type="entry name" value="MALTOSE-BINDING PERIPLASMIC PROTEIN"/>
    <property type="match status" value="1"/>
</dbReference>
<comment type="similarity">
    <text evidence="1">Belongs to the bacterial solute-binding protein 1 family.</text>
</comment>
<sequence length="478" mass="54047">MKKKLWLLLGFSILIGIILTGCQSGDSKSSGSGDSDEITIRYWNNVAAGRTYLPILIDEFEKENPRIKVDLNNVNVESSEAEYQAAISDDNLPDIFSTDSFTINELVELNLVRELNDVFPKEVRAEYTEGVFDEGNASVNGDVYLFPVYKGGTYYMFYNKNVLADLGIERVPETWADMKEISTEIYELSNGSSYGLIFGGQSGWLVRAVTQLMSTELSPESGYDYENGDYKYATEGYIETMKYMKDLLENNSLSPSSLETDSTVARELFIAGQATFLLDGNWTGQLLHEDGFNDWGVVKLPTKNPDGQQYGEFRLVSNDGLYVSQNTEHFDEVKIFLEFLQENMYAEILKDGEPLIAKDAAEIDVELPFEEVNDISDIFLDMSIPVPNPVVLNPDTQDVRLELQKNAPDTDIGAILMGYLTGQIDDLEGTLQKFSDDYNEVFSEAIENNENVSREDFQFPNWTPYEPYTSEDYEELDR</sequence>
<dbReference type="EMBL" id="JARZFX010000002">
    <property type="protein sequence ID" value="MEC5423453.1"/>
    <property type="molecule type" value="Genomic_DNA"/>
</dbReference>
<keyword evidence="3" id="KW-0732">Signal</keyword>
<dbReference type="Pfam" id="PF01547">
    <property type="entry name" value="SBP_bac_1"/>
    <property type="match status" value="1"/>
</dbReference>
<dbReference type="Gene3D" id="3.40.190.10">
    <property type="entry name" value="Periplasmic binding protein-like II"/>
    <property type="match status" value="1"/>
</dbReference>
<dbReference type="InterPro" id="IPR006059">
    <property type="entry name" value="SBP"/>
</dbReference>
<dbReference type="SUPFAM" id="SSF53850">
    <property type="entry name" value="Periplasmic binding protein-like II"/>
    <property type="match status" value="1"/>
</dbReference>
<name>A0ABU6KEF2_9BACI</name>
<evidence type="ECO:0000256" key="3">
    <source>
        <dbReference type="ARBA" id="ARBA00022729"/>
    </source>
</evidence>
<dbReference type="PROSITE" id="PS51257">
    <property type="entry name" value="PROKAR_LIPOPROTEIN"/>
    <property type="match status" value="1"/>
</dbReference>